<dbReference type="eggNOG" id="COG2355">
    <property type="taxonomic scope" value="Bacteria"/>
</dbReference>
<keyword evidence="2" id="KW-1185">Reference proteome</keyword>
<dbReference type="GO" id="GO:0006508">
    <property type="term" value="P:proteolysis"/>
    <property type="evidence" value="ECO:0007669"/>
    <property type="project" value="InterPro"/>
</dbReference>
<dbReference type="PANTHER" id="PTHR10443">
    <property type="entry name" value="MICROSOMAL DIPEPTIDASE"/>
    <property type="match status" value="1"/>
</dbReference>
<evidence type="ECO:0000313" key="1">
    <source>
        <dbReference type="EMBL" id="SIO23652.1"/>
    </source>
</evidence>
<dbReference type="SUPFAM" id="SSF51556">
    <property type="entry name" value="Metallo-dependent hydrolases"/>
    <property type="match status" value="1"/>
</dbReference>
<proteinExistence type="predicted"/>
<dbReference type="RefSeq" id="WP_170206176.1">
    <property type="nucleotide sequence ID" value="NZ_FSRN01000001.1"/>
</dbReference>
<dbReference type="AlphaFoldDB" id="A0A1N6HV23"/>
<dbReference type="STRING" id="28230.SAMN05878443_2101"/>
<accession>A0A1N6HV23</accession>
<dbReference type="Pfam" id="PF01244">
    <property type="entry name" value="Peptidase_M19"/>
    <property type="match status" value="1"/>
</dbReference>
<dbReference type="Proteomes" id="UP000184758">
    <property type="component" value="Unassembled WGS sequence"/>
</dbReference>
<dbReference type="GO" id="GO:0070573">
    <property type="term" value="F:metallodipeptidase activity"/>
    <property type="evidence" value="ECO:0007669"/>
    <property type="project" value="InterPro"/>
</dbReference>
<dbReference type="InterPro" id="IPR008257">
    <property type="entry name" value="Pept_M19"/>
</dbReference>
<dbReference type="CDD" id="cd01301">
    <property type="entry name" value="rDP_like"/>
    <property type="match status" value="1"/>
</dbReference>
<dbReference type="EMBL" id="FSRN01000001">
    <property type="protein sequence ID" value="SIO23652.1"/>
    <property type="molecule type" value="Genomic_DNA"/>
</dbReference>
<dbReference type="PROSITE" id="PS51365">
    <property type="entry name" value="RENAL_DIPEPTIDASE_2"/>
    <property type="match status" value="1"/>
</dbReference>
<organism evidence="1 2">
    <name type="scientific">Carnobacterium alterfunditum</name>
    <dbReference type="NCBI Taxonomy" id="28230"/>
    <lineage>
        <taxon>Bacteria</taxon>
        <taxon>Bacillati</taxon>
        <taxon>Bacillota</taxon>
        <taxon>Bacilli</taxon>
        <taxon>Lactobacillales</taxon>
        <taxon>Carnobacteriaceae</taxon>
        <taxon>Carnobacterium</taxon>
    </lineage>
</organism>
<evidence type="ECO:0000313" key="2">
    <source>
        <dbReference type="Proteomes" id="UP000184758"/>
    </source>
</evidence>
<dbReference type="Gene3D" id="3.20.20.140">
    <property type="entry name" value="Metal-dependent hydrolases"/>
    <property type="match status" value="1"/>
</dbReference>
<reference evidence="2" key="1">
    <citation type="submission" date="2016-11" db="EMBL/GenBank/DDBJ databases">
        <authorList>
            <person name="Varghese N."/>
            <person name="Submissions S."/>
        </authorList>
    </citation>
    <scope>NUCLEOTIDE SEQUENCE [LARGE SCALE GENOMIC DNA]</scope>
    <source>
        <strain evidence="2">313</strain>
    </source>
</reference>
<dbReference type="InterPro" id="IPR032466">
    <property type="entry name" value="Metal_Hydrolase"/>
</dbReference>
<dbReference type="PANTHER" id="PTHR10443:SF12">
    <property type="entry name" value="DIPEPTIDASE"/>
    <property type="match status" value="1"/>
</dbReference>
<name>A0A1N6HV23_9LACT</name>
<protein>
    <submittedName>
        <fullName evidence="1">Dipeptidase. Metallo peptidase. MEROPS family M19</fullName>
    </submittedName>
</protein>
<sequence>MNSIDMHCDVLYKMQKSQEPLNFKDSNQLDVNLERLKEGQVKVQAFAIFIEPDLPSDKQFAAVLEQINYYQKEVIGKNPEMKQIKKWPEIQELKEGEIGSFLTLEGVSSIGNDLSKLEHLLDAGVLSVGLTWNPANLAADGVGEPRGGGLTTFGFEIVKRLNERKVFTDVSHLSVKGFWDVMKCSSYPIATHSNVLSLCSHMRNLNDEQIKAMIERDAMIHIIFNPTFTVEDGKDKKVTINDLVPHIERLVKLNAVRTIGFGSDFDGISTHIEGLSHTGETQNLIQALLEKFTIEEVEGFAFQNFMDHLPQ</sequence>
<gene>
    <name evidence="1" type="ORF">SAMN05878443_2101</name>
</gene>